<feature type="compositionally biased region" description="Acidic residues" evidence="9">
    <location>
        <begin position="128"/>
        <end position="142"/>
    </location>
</feature>
<dbReference type="InterPro" id="IPR013087">
    <property type="entry name" value="Znf_C2H2_type"/>
</dbReference>
<evidence type="ECO:0000256" key="4">
    <source>
        <dbReference type="ARBA" id="ARBA00022771"/>
    </source>
</evidence>
<evidence type="ECO:0000256" key="5">
    <source>
        <dbReference type="ARBA" id="ARBA00022833"/>
    </source>
</evidence>
<feature type="compositionally biased region" description="Polar residues" evidence="9">
    <location>
        <begin position="301"/>
        <end position="316"/>
    </location>
</feature>
<proteinExistence type="predicted"/>
<feature type="domain" description="ZAD" evidence="11">
    <location>
        <begin position="11"/>
        <end position="86"/>
    </location>
</feature>
<feature type="binding site" evidence="8">
    <location>
        <position position="59"/>
    </location>
    <ligand>
        <name>Zn(2+)</name>
        <dbReference type="ChEBI" id="CHEBI:29105"/>
    </ligand>
</feature>
<keyword evidence="2 8" id="KW-0479">Metal-binding</keyword>
<organism evidence="12 13">
    <name type="scientific">Megalurothrips usitatus</name>
    <name type="common">bean blossom thrips</name>
    <dbReference type="NCBI Taxonomy" id="439358"/>
    <lineage>
        <taxon>Eukaryota</taxon>
        <taxon>Metazoa</taxon>
        <taxon>Ecdysozoa</taxon>
        <taxon>Arthropoda</taxon>
        <taxon>Hexapoda</taxon>
        <taxon>Insecta</taxon>
        <taxon>Pterygota</taxon>
        <taxon>Neoptera</taxon>
        <taxon>Paraneoptera</taxon>
        <taxon>Thysanoptera</taxon>
        <taxon>Terebrantia</taxon>
        <taxon>Thripoidea</taxon>
        <taxon>Thripidae</taxon>
        <taxon>Megalurothrips</taxon>
    </lineage>
</organism>
<feature type="region of interest" description="Disordered" evidence="9">
    <location>
        <begin position="128"/>
        <end position="160"/>
    </location>
</feature>
<dbReference type="FunFam" id="3.30.160.60:FF:000303">
    <property type="entry name" value="Zinc finger protein 41"/>
    <property type="match status" value="1"/>
</dbReference>
<accession>A0AAV7XN24</accession>
<feature type="domain" description="C2H2-type" evidence="10">
    <location>
        <begin position="475"/>
        <end position="502"/>
    </location>
</feature>
<comment type="subcellular location">
    <subcellularLocation>
        <location evidence="1">Nucleus</location>
    </subcellularLocation>
</comment>
<dbReference type="Gene3D" id="3.30.160.60">
    <property type="entry name" value="Classic Zinc Finger"/>
    <property type="match status" value="4"/>
</dbReference>
<gene>
    <name evidence="12" type="ORF">ONE63_009207</name>
</gene>
<sequence length="661" mass="76105">MEVLAEGGLTNLCRLCGEDSSECLDLFDQESQGSELLSKIELSVRIAITEGDGLPSGICGECQDKLLGYTSFYQQCHDTQERLQEFLSIESAIYKTELNDYDEGAYIYEEAEVVLEEGVDCEEGFVEADPADDHEQEAEEEYGIQTETKGGNDSDVGRSDSERLMASPVSIVVEDLQFIEPSEIMDLEGEDSQCQQSPDEKPKKKLVYLVKNASHIPVESVLSAVLGTSEPQSVLSPSHKEKKHLGIKRKHPPEDKLRQKVVIKGSDGKENMIFLDLSTPTTDEVPYIKEEPGEVDDPTWAPSNTDRTHARNSSWSKLKRARTAVRNSMKILRLPKPLKKRDVSKDDKFRKSIRKQMPIGKDDPNYAVMMEKFAKPVSISTLKRHGLYQPKNGGYKINAPYKKDVAPYIEKLSDTEFRCKICLTATFRWNYKAEIHILEHLDWRPFECDVCGRAFTQNQYLTKHKRLHYPEDTNFMCEVCGKGFQRRYYLTYHMDEHFDRTYSCQECGRKFSRRQKHDEHVRYHHKCHYSICDICGQTLRTTALSRHRKQHGEKSQARKKRERSFEVMWMGCDICGRAFRSLKERDDHKAEHDNSLLPFQCEECVVYFKTVRSLNSHRMRCHSQIPEEECEVAIQEEECEVATRVLDELSTTIVVSIPGEI</sequence>
<keyword evidence="4 7" id="KW-0863">Zinc-finger</keyword>
<dbReference type="SUPFAM" id="SSF57667">
    <property type="entry name" value="beta-beta-alpha zinc fingers"/>
    <property type="match status" value="4"/>
</dbReference>
<reference evidence="12" key="1">
    <citation type="submission" date="2022-12" db="EMBL/GenBank/DDBJ databases">
        <title>Chromosome-level genome assembly of the bean flower thrips Megalurothrips usitatus.</title>
        <authorList>
            <person name="Ma L."/>
            <person name="Liu Q."/>
            <person name="Li H."/>
            <person name="Cai W."/>
        </authorList>
    </citation>
    <scope>NUCLEOTIDE SEQUENCE</scope>
    <source>
        <strain evidence="12">Cailab_2022a</strain>
    </source>
</reference>
<evidence type="ECO:0000256" key="1">
    <source>
        <dbReference type="ARBA" id="ARBA00004123"/>
    </source>
</evidence>
<evidence type="ECO:0000256" key="3">
    <source>
        <dbReference type="ARBA" id="ARBA00022737"/>
    </source>
</evidence>
<dbReference type="EMBL" id="JAPTSV010000007">
    <property type="protein sequence ID" value="KAJ1526039.1"/>
    <property type="molecule type" value="Genomic_DNA"/>
</dbReference>
<dbReference type="Pfam" id="PF00096">
    <property type="entry name" value="zf-C2H2"/>
    <property type="match status" value="2"/>
</dbReference>
<feature type="binding site" evidence="8">
    <location>
        <position position="13"/>
    </location>
    <ligand>
        <name>Zn(2+)</name>
        <dbReference type="ChEBI" id="CHEBI:29105"/>
    </ligand>
</feature>
<dbReference type="SMART" id="SM00868">
    <property type="entry name" value="zf-AD"/>
    <property type="match status" value="1"/>
</dbReference>
<evidence type="ECO:0000256" key="8">
    <source>
        <dbReference type="PROSITE-ProRule" id="PRU01263"/>
    </source>
</evidence>
<dbReference type="Gene3D" id="3.40.1800.20">
    <property type="match status" value="1"/>
</dbReference>
<evidence type="ECO:0000313" key="12">
    <source>
        <dbReference type="EMBL" id="KAJ1526039.1"/>
    </source>
</evidence>
<protein>
    <submittedName>
        <fullName evidence="12">Uncharacterized protein</fullName>
    </submittedName>
</protein>
<evidence type="ECO:0000256" key="2">
    <source>
        <dbReference type="ARBA" id="ARBA00022723"/>
    </source>
</evidence>
<feature type="binding site" evidence="8">
    <location>
        <position position="16"/>
    </location>
    <ligand>
        <name>Zn(2+)</name>
        <dbReference type="ChEBI" id="CHEBI:29105"/>
    </ligand>
</feature>
<evidence type="ECO:0000259" key="10">
    <source>
        <dbReference type="PROSITE" id="PS50157"/>
    </source>
</evidence>
<dbReference type="PANTHER" id="PTHR24394">
    <property type="entry name" value="ZINC FINGER PROTEIN"/>
    <property type="match status" value="1"/>
</dbReference>
<dbReference type="Proteomes" id="UP001075354">
    <property type="component" value="Chromosome 7"/>
</dbReference>
<keyword evidence="5 8" id="KW-0862">Zinc</keyword>
<dbReference type="GO" id="GO:0000981">
    <property type="term" value="F:DNA-binding transcription factor activity, RNA polymerase II-specific"/>
    <property type="evidence" value="ECO:0007669"/>
    <property type="project" value="TreeGrafter"/>
</dbReference>
<dbReference type="AlphaFoldDB" id="A0AAV7XN24"/>
<evidence type="ECO:0000259" key="11">
    <source>
        <dbReference type="PROSITE" id="PS51915"/>
    </source>
</evidence>
<dbReference type="InterPro" id="IPR036236">
    <property type="entry name" value="Znf_C2H2_sf"/>
</dbReference>
<comment type="caution">
    <text evidence="12">The sequence shown here is derived from an EMBL/GenBank/DDBJ whole genome shotgun (WGS) entry which is preliminary data.</text>
</comment>
<feature type="domain" description="C2H2-type" evidence="10">
    <location>
        <begin position="599"/>
        <end position="627"/>
    </location>
</feature>
<evidence type="ECO:0000256" key="9">
    <source>
        <dbReference type="SAM" id="MobiDB-lite"/>
    </source>
</evidence>
<evidence type="ECO:0000256" key="6">
    <source>
        <dbReference type="ARBA" id="ARBA00023242"/>
    </source>
</evidence>
<keyword evidence="3" id="KW-0677">Repeat</keyword>
<evidence type="ECO:0000313" key="13">
    <source>
        <dbReference type="Proteomes" id="UP001075354"/>
    </source>
</evidence>
<dbReference type="PROSITE" id="PS00028">
    <property type="entry name" value="ZINC_FINGER_C2H2_1"/>
    <property type="match status" value="3"/>
</dbReference>
<dbReference type="SMART" id="SM00355">
    <property type="entry name" value="ZnF_C2H2"/>
    <property type="match status" value="7"/>
</dbReference>
<dbReference type="GO" id="GO:0005634">
    <property type="term" value="C:nucleus"/>
    <property type="evidence" value="ECO:0007669"/>
    <property type="project" value="UniProtKB-SubCell"/>
</dbReference>
<feature type="domain" description="C2H2-type" evidence="10">
    <location>
        <begin position="446"/>
        <end position="473"/>
    </location>
</feature>
<dbReference type="SUPFAM" id="SSF57716">
    <property type="entry name" value="Glucocorticoid receptor-like (DNA-binding domain)"/>
    <property type="match status" value="1"/>
</dbReference>
<dbReference type="GO" id="GO:1990837">
    <property type="term" value="F:sequence-specific double-stranded DNA binding"/>
    <property type="evidence" value="ECO:0007669"/>
    <property type="project" value="UniProtKB-ARBA"/>
</dbReference>
<feature type="compositionally biased region" description="Basic and acidic residues" evidence="9">
    <location>
        <begin position="150"/>
        <end position="160"/>
    </location>
</feature>
<evidence type="ECO:0000256" key="7">
    <source>
        <dbReference type="PROSITE-ProRule" id="PRU00042"/>
    </source>
</evidence>
<dbReference type="PANTHER" id="PTHR24394:SF29">
    <property type="entry name" value="MYONEURIN"/>
    <property type="match status" value="1"/>
</dbReference>
<feature type="domain" description="C2H2-type" evidence="10">
    <location>
        <begin position="502"/>
        <end position="524"/>
    </location>
</feature>
<dbReference type="Pfam" id="PF07776">
    <property type="entry name" value="zf-AD"/>
    <property type="match status" value="1"/>
</dbReference>
<dbReference type="InterPro" id="IPR012934">
    <property type="entry name" value="Znf_AD"/>
</dbReference>
<keyword evidence="6" id="KW-0539">Nucleus</keyword>
<keyword evidence="13" id="KW-1185">Reference proteome</keyword>
<dbReference type="PROSITE" id="PS50157">
    <property type="entry name" value="ZINC_FINGER_C2H2_2"/>
    <property type="match status" value="4"/>
</dbReference>
<dbReference type="PROSITE" id="PS51915">
    <property type="entry name" value="ZAD"/>
    <property type="match status" value="1"/>
</dbReference>
<feature type="binding site" evidence="8">
    <location>
        <position position="62"/>
    </location>
    <ligand>
        <name>Zn(2+)</name>
        <dbReference type="ChEBI" id="CHEBI:29105"/>
    </ligand>
</feature>
<name>A0AAV7XN24_9NEOP</name>
<feature type="region of interest" description="Disordered" evidence="9">
    <location>
        <begin position="290"/>
        <end position="320"/>
    </location>
</feature>
<dbReference type="GO" id="GO:0008270">
    <property type="term" value="F:zinc ion binding"/>
    <property type="evidence" value="ECO:0007669"/>
    <property type="project" value="UniProtKB-UniRule"/>
</dbReference>